<dbReference type="PANTHER" id="PTHR11482">
    <property type="entry name" value="ARGININE/DIAMINOPIMELATE/ORNITHINE DECARBOXYLASE"/>
    <property type="match status" value="1"/>
</dbReference>
<keyword evidence="5" id="KW-0456">Lyase</keyword>
<feature type="domain" description="Orn/DAP/Arg decarboxylase 2 N-terminal" evidence="6">
    <location>
        <begin position="43"/>
        <end position="265"/>
    </location>
</feature>
<accession>A0A8J5NSG0</accession>
<gene>
    <name evidence="7" type="primary">odc-1</name>
    <name evidence="7" type="ORF">Forpe1208_v012375</name>
</gene>
<dbReference type="AlphaFoldDB" id="A0A8J5NSG0"/>
<evidence type="ECO:0000313" key="8">
    <source>
        <dbReference type="Proteomes" id="UP000694050"/>
    </source>
</evidence>
<dbReference type="GO" id="GO:0004586">
    <property type="term" value="F:ornithine decarboxylase activity"/>
    <property type="evidence" value="ECO:0007669"/>
    <property type="project" value="TreeGrafter"/>
</dbReference>
<comment type="caution">
    <text evidence="7">The sequence shown here is derived from an EMBL/GenBank/DDBJ whole genome shotgun (WGS) entry which is preliminary data.</text>
</comment>
<evidence type="ECO:0000256" key="5">
    <source>
        <dbReference type="ARBA" id="ARBA00023239"/>
    </source>
</evidence>
<dbReference type="InterPro" id="IPR002433">
    <property type="entry name" value="Orn_de-COase"/>
</dbReference>
<dbReference type="EMBL" id="JAELUQ010000009">
    <property type="protein sequence ID" value="KAG7408613.1"/>
    <property type="molecule type" value="Genomic_DNA"/>
</dbReference>
<keyword evidence="4" id="KW-0663">Pyridoxal phosphate</keyword>
<dbReference type="Proteomes" id="UP000694050">
    <property type="component" value="Unassembled WGS sequence"/>
</dbReference>
<evidence type="ECO:0000256" key="4">
    <source>
        <dbReference type="ARBA" id="ARBA00022898"/>
    </source>
</evidence>
<dbReference type="Pfam" id="PF02784">
    <property type="entry name" value="Orn_Arg_deC_N"/>
    <property type="match status" value="1"/>
</dbReference>
<dbReference type="GO" id="GO:0005737">
    <property type="term" value="C:cytoplasm"/>
    <property type="evidence" value="ECO:0007669"/>
    <property type="project" value="TreeGrafter"/>
</dbReference>
<comment type="cofactor">
    <cofactor evidence="1">
        <name>pyridoxal 5'-phosphate</name>
        <dbReference type="ChEBI" id="CHEBI:597326"/>
    </cofactor>
</comment>
<dbReference type="GO" id="GO:0033387">
    <property type="term" value="P:putrescine biosynthetic process from arginine, via ornithine"/>
    <property type="evidence" value="ECO:0007669"/>
    <property type="project" value="TreeGrafter"/>
</dbReference>
<keyword evidence="3" id="KW-0210">Decarboxylase</keyword>
<sequence length="432" mass="47384">MSPAIQDTPKWHKTQSDEESEKPVFVIDVAIVRENVNEFIGSWESTEKINVMHFIAVKACADKPLIDVYDGLKCNFDCASKGEAKPLLDRGVDAARISLGNCNLPANELKWCIKKDIQYYAVDSPLQVDHILKAAHMVAELEGSDKPFSTHFGVNTEVAFKIIEKAKSDGLTFVGLSGHPGTQNLAKDVFVQFAKLFRGVFDRVKGQLGSKMKLANIGGGWAGISTKDAPSFTDYNRTTMNAFSSAFADWDGKLTMMTEPGRALISRAGWLQTHVINISQPSLNTDLCTNPSRVYLSAGTHHGLKEGSKISFEWHTCHPPGTTGPCVLYGPTCDSDDINLGKDANGNEKTIDLPLELRVGEVVLIYRPAAFGPSYCTSFNGVPPPKVIYVNHEQSMIDRYLISSIPGIMRLLTALAKAYKRVARQSLCPTNN</sequence>
<evidence type="ECO:0000313" key="7">
    <source>
        <dbReference type="EMBL" id="KAG7408613.1"/>
    </source>
</evidence>
<proteinExistence type="inferred from homology"/>
<comment type="similarity">
    <text evidence="2">Belongs to the Orn/Lys/Arg decarboxylase class-II family.</text>
</comment>
<evidence type="ECO:0000259" key="6">
    <source>
        <dbReference type="Pfam" id="PF02784"/>
    </source>
</evidence>
<evidence type="ECO:0000256" key="2">
    <source>
        <dbReference type="ARBA" id="ARBA00008872"/>
    </source>
</evidence>
<evidence type="ECO:0000256" key="3">
    <source>
        <dbReference type="ARBA" id="ARBA00022793"/>
    </source>
</evidence>
<dbReference type="InterPro" id="IPR022644">
    <property type="entry name" value="De-COase2_N"/>
</dbReference>
<protein>
    <submittedName>
        <fullName evidence="7">Putative ornithine decarboxylase</fullName>
    </submittedName>
</protein>
<organism evidence="7 8">
    <name type="scientific">Fusarium oxysporum f. sp. rapae</name>
    <dbReference type="NCBI Taxonomy" id="485398"/>
    <lineage>
        <taxon>Eukaryota</taxon>
        <taxon>Fungi</taxon>
        <taxon>Dikarya</taxon>
        <taxon>Ascomycota</taxon>
        <taxon>Pezizomycotina</taxon>
        <taxon>Sordariomycetes</taxon>
        <taxon>Hypocreomycetidae</taxon>
        <taxon>Hypocreales</taxon>
        <taxon>Nectriaceae</taxon>
        <taxon>Fusarium</taxon>
        <taxon>Fusarium oxysporum species complex</taxon>
    </lineage>
</organism>
<name>A0A8J5NSG0_FUSOX</name>
<evidence type="ECO:0000256" key="1">
    <source>
        <dbReference type="ARBA" id="ARBA00001933"/>
    </source>
</evidence>
<dbReference type="PANTHER" id="PTHR11482:SF6">
    <property type="entry name" value="ORNITHINE DECARBOXYLASE 1-RELATED"/>
    <property type="match status" value="1"/>
</dbReference>
<reference evidence="7" key="1">
    <citation type="submission" date="2021-04" db="EMBL/GenBank/DDBJ databases">
        <title>First draft genome resource for Brassicaceae pathogens Fusarium oxysporum f. sp. raphani and Fusarium oxysporum f. sp. rapae.</title>
        <authorList>
            <person name="Asai S."/>
        </authorList>
    </citation>
    <scope>NUCLEOTIDE SEQUENCE</scope>
    <source>
        <strain evidence="7">Tf1208</strain>
    </source>
</reference>